<dbReference type="InterPro" id="IPR038418">
    <property type="entry name" value="6-PTP_synth/QueD_sf"/>
</dbReference>
<evidence type="ECO:0000256" key="4">
    <source>
        <dbReference type="ARBA" id="ARBA00013100"/>
    </source>
</evidence>
<evidence type="ECO:0000313" key="9">
    <source>
        <dbReference type="EMBL" id="CAE0360144.1"/>
    </source>
</evidence>
<sequence length="231" mass="26070">MTSATSSIEHPRSAWMFDPEQVQTEVCVRSERFQFKHPRSAWMFDPEQVQTEVCVRSERFKFNAAHFVAFRGFRERLHGHNYTASVRMMGPVSNQDGYVIDFGEIKEVVRGVCKQLNERFLCPENSDVMKINRQGENIRIDCEDGASFSIPVSDCAMLPIVHSTAEELAALLWRRVIDAFGTERLSARGITALEISVAEAPSQEARYCRSINNTSPSSFSQPQPCPALTSS</sequence>
<keyword evidence="8" id="KW-0456">Lyase</keyword>
<dbReference type="InterPro" id="IPR007115">
    <property type="entry name" value="6-PTP_synth/QueD"/>
</dbReference>
<proteinExistence type="inferred from homology"/>
<keyword evidence="6" id="KW-0862">Zinc</keyword>
<dbReference type="Pfam" id="PF01242">
    <property type="entry name" value="PTPS"/>
    <property type="match status" value="1"/>
</dbReference>
<accession>A0A7S3JNP3</accession>
<dbReference type="Gene3D" id="3.30.479.10">
    <property type="entry name" value="6-pyruvoyl tetrahydropterin synthase/QueD"/>
    <property type="match status" value="1"/>
</dbReference>
<dbReference type="PANTHER" id="PTHR12589">
    <property type="entry name" value="PYRUVOYL TETRAHYDROBIOPTERIN SYNTHASE"/>
    <property type="match status" value="1"/>
</dbReference>
<dbReference type="PANTHER" id="PTHR12589:SF7">
    <property type="entry name" value="6-PYRUVOYL TETRAHYDROBIOPTERIN SYNTHASE"/>
    <property type="match status" value="1"/>
</dbReference>
<evidence type="ECO:0000256" key="6">
    <source>
        <dbReference type="ARBA" id="ARBA00022833"/>
    </source>
</evidence>
<reference evidence="9" key="1">
    <citation type="submission" date="2021-01" db="EMBL/GenBank/DDBJ databases">
        <authorList>
            <person name="Corre E."/>
            <person name="Pelletier E."/>
            <person name="Niang G."/>
            <person name="Scheremetjew M."/>
            <person name="Finn R."/>
            <person name="Kale V."/>
            <person name="Holt S."/>
            <person name="Cochrane G."/>
            <person name="Meng A."/>
            <person name="Brown T."/>
            <person name="Cohen L."/>
        </authorList>
    </citation>
    <scope>NUCLEOTIDE SEQUENCE</scope>
    <source>
        <strain evidence="9">CCMP1510</strain>
    </source>
</reference>
<comment type="similarity">
    <text evidence="3">Belongs to the PTPS family.</text>
</comment>
<dbReference type="SUPFAM" id="SSF55620">
    <property type="entry name" value="Tetrahydrobiopterin biosynthesis enzymes-like"/>
    <property type="match status" value="1"/>
</dbReference>
<evidence type="ECO:0000256" key="3">
    <source>
        <dbReference type="ARBA" id="ARBA00009164"/>
    </source>
</evidence>
<evidence type="ECO:0000256" key="8">
    <source>
        <dbReference type="ARBA" id="ARBA00023239"/>
    </source>
</evidence>
<comment type="pathway">
    <text evidence="2">Cofactor biosynthesis; tetrahydrobiopterin biosynthesis; tetrahydrobiopterin from 7,8-dihydroneopterin triphosphate: step 1/3.</text>
</comment>
<dbReference type="UniPathway" id="UPA00849">
    <property type="reaction ID" value="UER00819"/>
</dbReference>
<dbReference type="GO" id="GO:0046872">
    <property type="term" value="F:metal ion binding"/>
    <property type="evidence" value="ECO:0007669"/>
    <property type="project" value="UniProtKB-KW"/>
</dbReference>
<name>A0A7S3JNP3_9STRA</name>
<keyword evidence="5" id="KW-0479">Metal-binding</keyword>
<keyword evidence="7" id="KW-0783">Tetrahydrobiopterin biosynthesis</keyword>
<dbReference type="AlphaFoldDB" id="A0A7S3JNP3"/>
<evidence type="ECO:0000256" key="7">
    <source>
        <dbReference type="ARBA" id="ARBA00023007"/>
    </source>
</evidence>
<organism evidence="9">
    <name type="scientific">Aureoumbra lagunensis</name>
    <dbReference type="NCBI Taxonomy" id="44058"/>
    <lineage>
        <taxon>Eukaryota</taxon>
        <taxon>Sar</taxon>
        <taxon>Stramenopiles</taxon>
        <taxon>Ochrophyta</taxon>
        <taxon>Pelagophyceae</taxon>
        <taxon>Pelagomonadales</taxon>
        <taxon>Aureoumbra</taxon>
    </lineage>
</organism>
<dbReference type="EMBL" id="HBIJ01001177">
    <property type="protein sequence ID" value="CAE0360144.1"/>
    <property type="molecule type" value="Transcribed_RNA"/>
</dbReference>
<dbReference type="GO" id="GO:0006729">
    <property type="term" value="P:tetrahydrobiopterin biosynthetic process"/>
    <property type="evidence" value="ECO:0007669"/>
    <property type="project" value="UniProtKB-UniPathway"/>
</dbReference>
<protein>
    <recommendedName>
        <fullName evidence="4">6-pyruvoyltetrahydropterin synthase</fullName>
        <ecNumber evidence="4">4.2.3.12</ecNumber>
    </recommendedName>
</protein>
<comment type="cofactor">
    <cofactor evidence="1">
        <name>Zn(2+)</name>
        <dbReference type="ChEBI" id="CHEBI:29105"/>
    </cofactor>
</comment>
<gene>
    <name evidence="9" type="ORF">ALAG00032_LOCUS873</name>
</gene>
<dbReference type="GO" id="GO:0003874">
    <property type="term" value="F:6-pyruvoyltetrahydropterin synthase activity"/>
    <property type="evidence" value="ECO:0007669"/>
    <property type="project" value="UniProtKB-EC"/>
</dbReference>
<dbReference type="EC" id="4.2.3.12" evidence="4"/>
<evidence type="ECO:0000256" key="2">
    <source>
        <dbReference type="ARBA" id="ARBA00005126"/>
    </source>
</evidence>
<evidence type="ECO:0000256" key="5">
    <source>
        <dbReference type="ARBA" id="ARBA00022723"/>
    </source>
</evidence>
<evidence type="ECO:0000256" key="1">
    <source>
        <dbReference type="ARBA" id="ARBA00001947"/>
    </source>
</evidence>